<keyword evidence="3" id="KW-0812">Transmembrane</keyword>
<dbReference type="InterPro" id="IPR050469">
    <property type="entry name" value="Diguanylate_Cyclase"/>
</dbReference>
<reference evidence="6" key="1">
    <citation type="journal article" date="2019" name="Int. J. Syst. Evol. Microbiol.">
        <title>The Global Catalogue of Microorganisms (GCM) 10K type strain sequencing project: providing services to taxonomists for standard genome sequencing and annotation.</title>
        <authorList>
            <consortium name="The Broad Institute Genomics Platform"/>
            <consortium name="The Broad Institute Genome Sequencing Center for Infectious Disease"/>
            <person name="Wu L."/>
            <person name="Ma J."/>
        </authorList>
    </citation>
    <scope>NUCLEOTIDE SEQUENCE [LARGE SCALE GENOMIC DNA]</scope>
    <source>
        <strain evidence="6">JCM 18401</strain>
    </source>
</reference>
<feature type="domain" description="GGDEF" evidence="4">
    <location>
        <begin position="577"/>
        <end position="714"/>
    </location>
</feature>
<dbReference type="PANTHER" id="PTHR45138:SF9">
    <property type="entry name" value="DIGUANYLATE CYCLASE DGCM-RELATED"/>
    <property type="match status" value="1"/>
</dbReference>
<dbReference type="Pfam" id="PF00990">
    <property type="entry name" value="GGDEF"/>
    <property type="match status" value="1"/>
</dbReference>
<dbReference type="EC" id="2.7.7.65" evidence="1"/>
<dbReference type="EMBL" id="BAABJZ010000014">
    <property type="protein sequence ID" value="GAA4878862.1"/>
    <property type="molecule type" value="Genomic_DNA"/>
</dbReference>
<dbReference type="Proteomes" id="UP001499988">
    <property type="component" value="Unassembled WGS sequence"/>
</dbReference>
<evidence type="ECO:0000256" key="2">
    <source>
        <dbReference type="ARBA" id="ARBA00034247"/>
    </source>
</evidence>
<dbReference type="Gene3D" id="3.30.70.270">
    <property type="match status" value="1"/>
</dbReference>
<evidence type="ECO:0000256" key="3">
    <source>
        <dbReference type="SAM" id="Phobius"/>
    </source>
</evidence>
<name>A0ABP9EI04_9GAMM</name>
<dbReference type="Gene3D" id="3.30.450.20">
    <property type="entry name" value="PAS domain"/>
    <property type="match status" value="1"/>
</dbReference>
<dbReference type="InterPro" id="IPR043128">
    <property type="entry name" value="Rev_trsase/Diguanyl_cyclase"/>
</dbReference>
<dbReference type="SUPFAM" id="SSF55073">
    <property type="entry name" value="Nucleotide cyclase"/>
    <property type="match status" value="1"/>
</dbReference>
<dbReference type="InterPro" id="IPR029787">
    <property type="entry name" value="Nucleotide_cyclase"/>
</dbReference>
<evidence type="ECO:0000256" key="1">
    <source>
        <dbReference type="ARBA" id="ARBA00012528"/>
    </source>
</evidence>
<feature type="transmembrane region" description="Helical" evidence="3">
    <location>
        <begin position="12"/>
        <end position="32"/>
    </location>
</feature>
<dbReference type="PANTHER" id="PTHR45138">
    <property type="entry name" value="REGULATORY COMPONENTS OF SENSORY TRANSDUCTION SYSTEM"/>
    <property type="match status" value="1"/>
</dbReference>
<dbReference type="RefSeq" id="WP_345334167.1">
    <property type="nucleotide sequence ID" value="NZ_BAABJZ010000014.1"/>
</dbReference>
<dbReference type="PROSITE" id="PS50887">
    <property type="entry name" value="GGDEF"/>
    <property type="match status" value="1"/>
</dbReference>
<dbReference type="CDD" id="cd12914">
    <property type="entry name" value="PDC1_DGC_like"/>
    <property type="match status" value="1"/>
</dbReference>
<feature type="transmembrane region" description="Helical" evidence="3">
    <location>
        <begin position="143"/>
        <end position="164"/>
    </location>
</feature>
<organism evidence="5 6">
    <name type="scientific">Ferrimonas pelagia</name>
    <dbReference type="NCBI Taxonomy" id="1177826"/>
    <lineage>
        <taxon>Bacteria</taxon>
        <taxon>Pseudomonadati</taxon>
        <taxon>Pseudomonadota</taxon>
        <taxon>Gammaproteobacteria</taxon>
        <taxon>Alteromonadales</taxon>
        <taxon>Ferrimonadaceae</taxon>
        <taxon>Ferrimonas</taxon>
    </lineage>
</organism>
<keyword evidence="6" id="KW-1185">Reference proteome</keyword>
<protein>
    <recommendedName>
        <fullName evidence="1">diguanylate cyclase</fullName>
        <ecNumber evidence="1">2.7.7.65</ecNumber>
    </recommendedName>
</protein>
<evidence type="ECO:0000313" key="6">
    <source>
        <dbReference type="Proteomes" id="UP001499988"/>
    </source>
</evidence>
<dbReference type="InterPro" id="IPR000160">
    <property type="entry name" value="GGDEF_dom"/>
</dbReference>
<feature type="transmembrane region" description="Helical" evidence="3">
    <location>
        <begin position="76"/>
        <end position="95"/>
    </location>
</feature>
<sequence length="721" mass="80242">MGSWRLGAFDRLVWQRLLAATTLGLVGFLLNLAPIPLFSNIQLVLGNIVIVICASRLGLGWVLWCAFLAISGLYLAWGHPVGYLLFGLEALCITLMRRRGWYLLYADLAYWLVLGMPLTAWAVNALVDLPPEYTPFTVLKQGFNGLLYCSAASLLLMLSPRGWLRTLRQQPILVRNFRQKLSHAVFALMILALFISLLAYTGHLMRIQQNLLHERLTETGERIALQYERYFQQHVDVVTVAGEWLPTTASAQRARLSQLHARNPGFITMLVTDNEGDVLAAAPGALFDGTRKLSVASRAYFRQVMATGTPYVSGVLQGRGFGQDPIVAISAPWFDHQGQIGGIIEGSLDVKRLLELNDINPAVHLVVIDDREHVVTASEQTGFAPLSDWRVNIMREGSDEQIGLLSLGVAAAPVADYFQHSVTLDNDWQLYILIPYRPFAQRAERQFLWGLGLLSLALLISVFLAQRLSRYLTWPLELLAKEVAQTGDGHTVMRALPRGAATEILLLRDQLAHQRNAIMQHQDELEGQVAARTQELALANKKLARLALRDGLTGAYNRRHFNQTFDSARQYSLRSHTPLVLALLDIDHFKAINDSHGHLVGDDCLKGLVRVIGEHFSRQNDLLVRYGGEEFLLLLPQLPYASAREQLDALRLKVAATPLTTTEQGLDLLVTISIGAIVASGHFSDEPKDWLNAADKLLYQAKSEGRDSLCIQDCTFELSGI</sequence>
<comment type="catalytic activity">
    <reaction evidence="2">
        <text>2 GTP = 3',3'-c-di-GMP + 2 diphosphate</text>
        <dbReference type="Rhea" id="RHEA:24898"/>
        <dbReference type="ChEBI" id="CHEBI:33019"/>
        <dbReference type="ChEBI" id="CHEBI:37565"/>
        <dbReference type="ChEBI" id="CHEBI:58805"/>
        <dbReference type="EC" id="2.7.7.65"/>
    </reaction>
</comment>
<dbReference type="NCBIfam" id="TIGR00254">
    <property type="entry name" value="GGDEF"/>
    <property type="match status" value="1"/>
</dbReference>
<gene>
    <name evidence="5" type="ORF">GCM10023333_10750</name>
</gene>
<accession>A0ABP9EI04</accession>
<comment type="caution">
    <text evidence="5">The sequence shown here is derived from an EMBL/GenBank/DDBJ whole genome shotgun (WGS) entry which is preliminary data.</text>
</comment>
<feature type="transmembrane region" description="Helical" evidence="3">
    <location>
        <begin position="102"/>
        <end position="123"/>
    </location>
</feature>
<evidence type="ECO:0000259" key="4">
    <source>
        <dbReference type="PROSITE" id="PS50887"/>
    </source>
</evidence>
<dbReference type="CDD" id="cd01949">
    <property type="entry name" value="GGDEF"/>
    <property type="match status" value="1"/>
</dbReference>
<proteinExistence type="predicted"/>
<keyword evidence="3" id="KW-1133">Transmembrane helix</keyword>
<keyword evidence="3" id="KW-0472">Membrane</keyword>
<evidence type="ECO:0000313" key="5">
    <source>
        <dbReference type="EMBL" id="GAA4878862.1"/>
    </source>
</evidence>
<dbReference type="SMART" id="SM00267">
    <property type="entry name" value="GGDEF"/>
    <property type="match status" value="1"/>
</dbReference>
<feature type="transmembrane region" description="Helical" evidence="3">
    <location>
        <begin position="185"/>
        <end position="205"/>
    </location>
</feature>